<evidence type="ECO:0000256" key="1">
    <source>
        <dbReference type="ARBA" id="ARBA00010820"/>
    </source>
</evidence>
<feature type="compositionally biased region" description="Basic residues" evidence="2">
    <location>
        <begin position="44"/>
        <end position="56"/>
    </location>
</feature>
<feature type="domain" description="Glabrous enhancer-binding protein-like DBD" evidence="3">
    <location>
        <begin position="2"/>
        <end position="55"/>
    </location>
</feature>
<reference evidence="4 5" key="1">
    <citation type="submission" date="2017-11" db="EMBL/GenBank/DDBJ databases">
        <title>De-novo sequencing of pomegranate (Punica granatum L.) genome.</title>
        <authorList>
            <person name="Akparov Z."/>
            <person name="Amiraslanov A."/>
            <person name="Hajiyeva S."/>
            <person name="Abbasov M."/>
            <person name="Kaur K."/>
            <person name="Hamwieh A."/>
            <person name="Solovyev V."/>
            <person name="Salamov A."/>
            <person name="Braich B."/>
            <person name="Kosarev P."/>
            <person name="Mahmoud A."/>
            <person name="Hajiyev E."/>
            <person name="Babayeva S."/>
            <person name="Izzatullayeva V."/>
            <person name="Mammadov A."/>
            <person name="Mammadov A."/>
            <person name="Sharifova S."/>
            <person name="Ojaghi J."/>
            <person name="Eynullazada K."/>
            <person name="Bayramov B."/>
            <person name="Abdulazimova A."/>
            <person name="Shahmuradov I."/>
        </authorList>
    </citation>
    <scope>NUCLEOTIDE SEQUENCE [LARGE SCALE GENOMIC DNA]</scope>
    <source>
        <strain evidence="5">cv. AG2017</strain>
        <tissue evidence="4">Leaf</tissue>
    </source>
</reference>
<organism evidence="4 5">
    <name type="scientific">Punica granatum</name>
    <name type="common">Pomegranate</name>
    <dbReference type="NCBI Taxonomy" id="22663"/>
    <lineage>
        <taxon>Eukaryota</taxon>
        <taxon>Viridiplantae</taxon>
        <taxon>Streptophyta</taxon>
        <taxon>Embryophyta</taxon>
        <taxon>Tracheophyta</taxon>
        <taxon>Spermatophyta</taxon>
        <taxon>Magnoliopsida</taxon>
        <taxon>eudicotyledons</taxon>
        <taxon>Gunneridae</taxon>
        <taxon>Pentapetalae</taxon>
        <taxon>rosids</taxon>
        <taxon>malvids</taxon>
        <taxon>Myrtales</taxon>
        <taxon>Lythraceae</taxon>
        <taxon>Punica</taxon>
    </lineage>
</organism>
<feature type="non-terminal residue" evidence="4">
    <location>
        <position position="56"/>
    </location>
</feature>
<proteinExistence type="inferred from homology"/>
<name>A0A2I0HFU5_PUNGR</name>
<dbReference type="InterPro" id="IPR053932">
    <property type="entry name" value="GeBP-like_DBD"/>
</dbReference>
<keyword evidence="5" id="KW-1185">Reference proteome</keyword>
<comment type="similarity">
    <text evidence="1">Belongs to the GeBP family.</text>
</comment>
<dbReference type="Pfam" id="PF04504">
    <property type="entry name" value="GeBP-like_DBD"/>
    <property type="match status" value="1"/>
</dbReference>
<feature type="region of interest" description="Disordered" evidence="2">
    <location>
        <begin position="37"/>
        <end position="56"/>
    </location>
</feature>
<evidence type="ECO:0000313" key="5">
    <source>
        <dbReference type="Proteomes" id="UP000233551"/>
    </source>
</evidence>
<dbReference type="Proteomes" id="UP000233551">
    <property type="component" value="Unassembled WGS sequence"/>
</dbReference>
<accession>A0A2I0HFU5</accession>
<protein>
    <recommendedName>
        <fullName evidence="3">Glabrous enhancer-binding protein-like DBD domain-containing protein</fullName>
    </recommendedName>
</protein>
<evidence type="ECO:0000259" key="3">
    <source>
        <dbReference type="Pfam" id="PF04504"/>
    </source>
</evidence>
<gene>
    <name evidence="4" type="ORF">CRG98_049106</name>
</gene>
<dbReference type="EMBL" id="PGOL01035134">
    <property type="protein sequence ID" value="PKI26205.1"/>
    <property type="molecule type" value="Genomic_DNA"/>
</dbReference>
<evidence type="ECO:0000256" key="2">
    <source>
        <dbReference type="SAM" id="MobiDB-lite"/>
    </source>
</evidence>
<dbReference type="AlphaFoldDB" id="A0A2I0HFU5"/>
<sequence length="56" mass="6628">MEVMKGLVEVSKNKPKYELNDIYECIKQKIPSSVSKRQLSSKIRNLKKKFKSRDKK</sequence>
<evidence type="ECO:0000313" key="4">
    <source>
        <dbReference type="EMBL" id="PKI26205.1"/>
    </source>
</evidence>
<comment type="caution">
    <text evidence="4">The sequence shown here is derived from an EMBL/GenBank/DDBJ whole genome shotgun (WGS) entry which is preliminary data.</text>
</comment>